<dbReference type="STRING" id="1137799.GZ78_21925"/>
<evidence type="ECO:0008006" key="3">
    <source>
        <dbReference type="Google" id="ProtNLM"/>
    </source>
</evidence>
<comment type="caution">
    <text evidence="1">The sequence shown here is derived from an EMBL/GenBank/DDBJ whole genome shotgun (WGS) entry which is preliminary data.</text>
</comment>
<evidence type="ECO:0000313" key="1">
    <source>
        <dbReference type="EMBL" id="KEQ16512.1"/>
    </source>
</evidence>
<dbReference type="Gene3D" id="3.40.50.10600">
    <property type="entry name" value="SpoIIaa-like domains"/>
    <property type="match status" value="1"/>
</dbReference>
<dbReference type="Proteomes" id="UP000028073">
    <property type="component" value="Unassembled WGS sequence"/>
</dbReference>
<dbReference type="OrthoDB" id="7619266at2"/>
<dbReference type="EMBL" id="JOKH01000005">
    <property type="protein sequence ID" value="KEQ16512.1"/>
    <property type="molecule type" value="Genomic_DNA"/>
</dbReference>
<dbReference type="InterPro" id="IPR021866">
    <property type="entry name" value="SpoIIAA-like"/>
</dbReference>
<proteinExistence type="predicted"/>
<keyword evidence="2" id="KW-1185">Reference proteome</keyword>
<accession>A0A081NDI9</accession>
<dbReference type="AlphaFoldDB" id="A0A081NDI9"/>
<gene>
    <name evidence="1" type="ORF">GZ78_21925</name>
</gene>
<sequence length="124" mass="14252">MIKLLPMPADFLVGIEVKGKIEQNDIVPLIDSIRPKFEQHEKIAVYVELAEWEGISLAALWEDLKFGLPHIKAVSKKAVVTENKWLTHAVEWADMLFPGVEARTFPLDEKQQALEWLMIQDEED</sequence>
<dbReference type="Pfam" id="PF11964">
    <property type="entry name" value="SpoIIAA-like"/>
    <property type="match status" value="1"/>
</dbReference>
<name>A0A081NDI9_9GAMM</name>
<dbReference type="RefSeq" id="WP_034840120.1">
    <property type="nucleotide sequence ID" value="NZ_JOKH01000005.1"/>
</dbReference>
<dbReference type="InterPro" id="IPR036513">
    <property type="entry name" value="STAS_dom_sf"/>
</dbReference>
<organism evidence="1 2">
    <name type="scientific">Endozoicomonas numazuensis</name>
    <dbReference type="NCBI Taxonomy" id="1137799"/>
    <lineage>
        <taxon>Bacteria</taxon>
        <taxon>Pseudomonadati</taxon>
        <taxon>Pseudomonadota</taxon>
        <taxon>Gammaproteobacteria</taxon>
        <taxon>Oceanospirillales</taxon>
        <taxon>Endozoicomonadaceae</taxon>
        <taxon>Endozoicomonas</taxon>
    </lineage>
</organism>
<dbReference type="InterPro" id="IPR038396">
    <property type="entry name" value="SpoIIAA-like_sf"/>
</dbReference>
<protein>
    <recommendedName>
        <fullName evidence="3">STAS/SEC14 domain-containing protein</fullName>
    </recommendedName>
</protein>
<dbReference type="eggNOG" id="ENOG503345B">
    <property type="taxonomic scope" value="Bacteria"/>
</dbReference>
<evidence type="ECO:0000313" key="2">
    <source>
        <dbReference type="Proteomes" id="UP000028073"/>
    </source>
</evidence>
<reference evidence="1 2" key="1">
    <citation type="submission" date="2014-06" db="EMBL/GenBank/DDBJ databases">
        <title>Whole Genome Sequences of Three Symbiotic Endozoicomonas Bacteria.</title>
        <authorList>
            <person name="Neave M.J."/>
            <person name="Apprill A."/>
            <person name="Voolstra C.R."/>
        </authorList>
    </citation>
    <scope>NUCLEOTIDE SEQUENCE [LARGE SCALE GENOMIC DNA]</scope>
    <source>
        <strain evidence="1 2">DSM 25634</strain>
    </source>
</reference>
<dbReference type="SUPFAM" id="SSF52091">
    <property type="entry name" value="SpoIIaa-like"/>
    <property type="match status" value="1"/>
</dbReference>